<feature type="compositionally biased region" description="Acidic residues" evidence="1">
    <location>
        <begin position="273"/>
        <end position="285"/>
    </location>
</feature>
<accession>A0AAN5BZM9</accession>
<feature type="compositionally biased region" description="Basic and acidic residues" evidence="1">
    <location>
        <begin position="62"/>
        <end position="72"/>
    </location>
</feature>
<feature type="compositionally biased region" description="Basic residues" evidence="1">
    <location>
        <begin position="146"/>
        <end position="162"/>
    </location>
</feature>
<feature type="compositionally biased region" description="Acidic residues" evidence="1">
    <location>
        <begin position="348"/>
        <end position="361"/>
    </location>
</feature>
<gene>
    <name evidence="2" type="ORF">PMAYCL1PPCAC_01428</name>
</gene>
<dbReference type="EMBL" id="BTRK01000001">
    <property type="protein sequence ID" value="GMR31233.1"/>
    <property type="molecule type" value="Genomic_DNA"/>
</dbReference>
<feature type="compositionally biased region" description="Basic and acidic residues" evidence="1">
    <location>
        <begin position="364"/>
        <end position="378"/>
    </location>
</feature>
<keyword evidence="3" id="KW-1185">Reference proteome</keyword>
<protein>
    <submittedName>
        <fullName evidence="2">Uncharacterized protein</fullName>
    </submittedName>
</protein>
<feature type="region of interest" description="Disordered" evidence="1">
    <location>
        <begin position="311"/>
        <end position="427"/>
    </location>
</feature>
<proteinExistence type="predicted"/>
<evidence type="ECO:0000256" key="1">
    <source>
        <dbReference type="SAM" id="MobiDB-lite"/>
    </source>
</evidence>
<dbReference type="AlphaFoldDB" id="A0AAN5BZM9"/>
<feature type="compositionally biased region" description="Polar residues" evidence="1">
    <location>
        <begin position="311"/>
        <end position="329"/>
    </location>
</feature>
<feature type="region of interest" description="Disordered" evidence="1">
    <location>
        <begin position="1"/>
        <end position="174"/>
    </location>
</feature>
<feature type="region of interest" description="Disordered" evidence="1">
    <location>
        <begin position="662"/>
        <end position="681"/>
    </location>
</feature>
<feature type="non-terminal residue" evidence="2">
    <location>
        <position position="1"/>
    </location>
</feature>
<feature type="compositionally biased region" description="Basic and acidic residues" evidence="1">
    <location>
        <begin position="1"/>
        <end position="12"/>
    </location>
</feature>
<feature type="compositionally biased region" description="Acidic residues" evidence="1">
    <location>
        <begin position="113"/>
        <end position="123"/>
    </location>
</feature>
<sequence length="681" mass="77498">RTMERSRSRRDQSASPPIDSAHFSRPCSSSDRLANYGYAGAPPPSRHDYNRNGWSRGNKNHHGGETYFDKSNGRPIDNSSLHRSFPSKNKVAHESMRAREQQRYRNRSKFYISEDEDPLDEEHQEIVRMAVAQSNRPSFPSPMRDNHRRAKPPSRSPAHHPSSRPTLHRPSDDPPLLAAFIPLLNSPPRSVSTVYPTVPSVPIPSSSLLDHRTVYSRGLPRAPKLEALLSEFCERPSPPASIEDPATSTTRCALQREHQRNNNKIPEVVTLSSDDEGEAYGDEEATMTPGKEVSCTMVMAAEAITISTMATPTKSSVSTANSSGNTVTSGEVDELEEENQNTALTSPEDTEDQESVEEDTVAGEQREDTVAGEQREDTVSAAEDTVDEEEELHRMLLSSLQDRRSSQPVNSSTLDSQDGSDDMSNRDRLSEDVRRYFESHDQMNRSASPVTSNRFLSSYPEMNPHLTNRPISLHRAIQGSKLVVDLWSGESVVEGQGGKQNGCTQLREFSFTQRCGTAFRLSIDTEERQPPTVYYDTQSRTSKPDFSGANALIDALACDWKRSERFKKWDNEEKEASPIPPAASDWREEQGKRRREQKEQWGEWEEREWEGEEEERRQERRRRKTSDFESFKRWKKSINKKGNEEDNSNDLRMMAVALLRKAEEIEGRKRREEREEKRRGE</sequence>
<feature type="region of interest" description="Disordered" evidence="1">
    <location>
        <begin position="256"/>
        <end position="293"/>
    </location>
</feature>
<organism evidence="2 3">
    <name type="scientific">Pristionchus mayeri</name>
    <dbReference type="NCBI Taxonomy" id="1317129"/>
    <lineage>
        <taxon>Eukaryota</taxon>
        <taxon>Metazoa</taxon>
        <taxon>Ecdysozoa</taxon>
        <taxon>Nematoda</taxon>
        <taxon>Chromadorea</taxon>
        <taxon>Rhabditida</taxon>
        <taxon>Rhabditina</taxon>
        <taxon>Diplogasteromorpha</taxon>
        <taxon>Diplogasteroidea</taxon>
        <taxon>Neodiplogasteridae</taxon>
        <taxon>Pristionchus</taxon>
    </lineage>
</organism>
<feature type="compositionally biased region" description="Basic and acidic residues" evidence="1">
    <location>
        <begin position="585"/>
        <end position="601"/>
    </location>
</feature>
<evidence type="ECO:0000313" key="2">
    <source>
        <dbReference type="EMBL" id="GMR31233.1"/>
    </source>
</evidence>
<feature type="non-terminal residue" evidence="2">
    <location>
        <position position="681"/>
    </location>
</feature>
<feature type="compositionally biased region" description="Basic and acidic residues" evidence="1">
    <location>
        <begin position="91"/>
        <end position="103"/>
    </location>
</feature>
<evidence type="ECO:0000313" key="3">
    <source>
        <dbReference type="Proteomes" id="UP001328107"/>
    </source>
</evidence>
<feature type="compositionally biased region" description="Polar residues" evidence="1">
    <location>
        <begin position="408"/>
        <end position="417"/>
    </location>
</feature>
<feature type="region of interest" description="Disordered" evidence="1">
    <location>
        <begin position="570"/>
        <end position="650"/>
    </location>
</feature>
<name>A0AAN5BZM9_9BILA</name>
<reference evidence="3" key="1">
    <citation type="submission" date="2022-10" db="EMBL/GenBank/DDBJ databases">
        <title>Genome assembly of Pristionchus species.</title>
        <authorList>
            <person name="Yoshida K."/>
            <person name="Sommer R.J."/>
        </authorList>
    </citation>
    <scope>NUCLEOTIDE SEQUENCE [LARGE SCALE GENOMIC DNA]</scope>
    <source>
        <strain evidence="3">RS5460</strain>
    </source>
</reference>
<comment type="caution">
    <text evidence="2">The sequence shown here is derived from an EMBL/GenBank/DDBJ whole genome shotgun (WGS) entry which is preliminary data.</text>
</comment>
<dbReference type="Proteomes" id="UP001328107">
    <property type="component" value="Unassembled WGS sequence"/>
</dbReference>
<feature type="compositionally biased region" description="Acidic residues" evidence="1">
    <location>
        <begin position="602"/>
        <end position="613"/>
    </location>
</feature>